<feature type="transmembrane region" description="Helical" evidence="1">
    <location>
        <begin position="160"/>
        <end position="181"/>
    </location>
</feature>
<keyword evidence="1" id="KW-1133">Transmembrane helix</keyword>
<accession>A0A5B2XKQ5</accession>
<dbReference type="EMBL" id="VUOB01000015">
    <property type="protein sequence ID" value="KAA2263695.1"/>
    <property type="molecule type" value="Genomic_DNA"/>
</dbReference>
<keyword evidence="1" id="KW-0472">Membrane</keyword>
<feature type="transmembrane region" description="Helical" evidence="1">
    <location>
        <begin position="103"/>
        <end position="121"/>
    </location>
</feature>
<feature type="transmembrane region" description="Helical" evidence="1">
    <location>
        <begin position="304"/>
        <end position="322"/>
    </location>
</feature>
<evidence type="ECO:0000313" key="3">
    <source>
        <dbReference type="EMBL" id="KAA2263695.1"/>
    </source>
</evidence>
<feature type="transmembrane region" description="Helical" evidence="1">
    <location>
        <begin position="269"/>
        <end position="292"/>
    </location>
</feature>
<dbReference type="PANTHER" id="PTHR23028:SF53">
    <property type="entry name" value="ACYL_TRANSF_3 DOMAIN-CONTAINING PROTEIN"/>
    <property type="match status" value="1"/>
</dbReference>
<reference evidence="3 4" key="2">
    <citation type="submission" date="2019-09" db="EMBL/GenBank/DDBJ databases">
        <authorList>
            <person name="Jin C."/>
        </authorList>
    </citation>
    <scope>NUCLEOTIDE SEQUENCE [LARGE SCALE GENOMIC DNA]</scope>
    <source>
        <strain evidence="3 4">AN110305</strain>
    </source>
</reference>
<feature type="transmembrane region" description="Helical" evidence="1">
    <location>
        <begin position="240"/>
        <end position="257"/>
    </location>
</feature>
<dbReference type="InterPro" id="IPR002656">
    <property type="entry name" value="Acyl_transf_3_dom"/>
</dbReference>
<feature type="transmembrane region" description="Helical" evidence="1">
    <location>
        <begin position="70"/>
        <end position="91"/>
    </location>
</feature>
<evidence type="ECO:0000259" key="2">
    <source>
        <dbReference type="Pfam" id="PF01757"/>
    </source>
</evidence>
<organism evidence="3 4">
    <name type="scientific">Solihabitans fulvus</name>
    <dbReference type="NCBI Taxonomy" id="1892852"/>
    <lineage>
        <taxon>Bacteria</taxon>
        <taxon>Bacillati</taxon>
        <taxon>Actinomycetota</taxon>
        <taxon>Actinomycetes</taxon>
        <taxon>Pseudonocardiales</taxon>
        <taxon>Pseudonocardiaceae</taxon>
        <taxon>Solihabitans</taxon>
    </lineage>
</organism>
<dbReference type="AlphaFoldDB" id="A0A5B2XKQ5"/>
<keyword evidence="4" id="KW-1185">Reference proteome</keyword>
<name>A0A5B2XKQ5_9PSEU</name>
<feature type="transmembrane region" description="Helical" evidence="1">
    <location>
        <begin position="21"/>
        <end position="43"/>
    </location>
</feature>
<protein>
    <submittedName>
        <fullName evidence="3">Acyltransferase</fullName>
    </submittedName>
</protein>
<feature type="transmembrane region" description="Helical" evidence="1">
    <location>
        <begin position="328"/>
        <end position="350"/>
    </location>
</feature>
<keyword evidence="3" id="KW-0012">Acyltransferase</keyword>
<dbReference type="InterPro" id="IPR050879">
    <property type="entry name" value="Acyltransferase_3"/>
</dbReference>
<keyword evidence="3" id="KW-0808">Transferase</keyword>
<comment type="caution">
    <text evidence="3">The sequence shown here is derived from an EMBL/GenBank/DDBJ whole genome shotgun (WGS) entry which is preliminary data.</text>
</comment>
<dbReference type="GO" id="GO:0016020">
    <property type="term" value="C:membrane"/>
    <property type="evidence" value="ECO:0007669"/>
    <property type="project" value="TreeGrafter"/>
</dbReference>
<dbReference type="RefSeq" id="WP_149849107.1">
    <property type="nucleotide sequence ID" value="NZ_VUOB01000015.1"/>
</dbReference>
<feature type="domain" description="Acyltransferase 3" evidence="2">
    <location>
        <begin position="21"/>
        <end position="342"/>
    </location>
</feature>
<dbReference type="GO" id="GO:0016747">
    <property type="term" value="F:acyltransferase activity, transferring groups other than amino-acyl groups"/>
    <property type="evidence" value="ECO:0007669"/>
    <property type="project" value="InterPro"/>
</dbReference>
<gene>
    <name evidence="3" type="ORF">F0L68_09390</name>
</gene>
<evidence type="ECO:0000313" key="4">
    <source>
        <dbReference type="Proteomes" id="UP000323454"/>
    </source>
</evidence>
<keyword evidence="1" id="KW-0812">Transmembrane</keyword>
<dbReference type="GO" id="GO:0009103">
    <property type="term" value="P:lipopolysaccharide biosynthetic process"/>
    <property type="evidence" value="ECO:0007669"/>
    <property type="project" value="TreeGrafter"/>
</dbReference>
<sequence length="403" mass="43909">MTVERTPLADFRTPAARGRLYGLDVLRVVASVVVVYTHLAAWFHAGNYRWRVGSAVTEAVVDPLHLNANLGFVGVSTFLLLSGLVVTSVAFRESPGEFFVRRIVRIVPALWGALAVAFVLVKIDAVPTMATQDTATAGQLLSNLWLGNYGLPDQNPLLPVTWTLTVQIAFYAFTALSIPLLRRRPWLPAAIAATGISLTVSAVHLFDTPFPLLVRTIVSFLPVVFLGQVISLARERRIRPATAVALGIVHFLLFVRADLTTSAVFDGDGYQRTLLITVLVVLLGMAAGGRLARSGLVQALSRRTYAVYLVHMPACYAVLTLLTPRIGVTWSTLAALAATVAATEVLHRFVEEPANRLFRRWLRRRPPGIGKDKVVASVPRHADNVVTYGLSSPASDIRPHTRS</sequence>
<feature type="transmembrane region" description="Helical" evidence="1">
    <location>
        <begin position="186"/>
        <end position="206"/>
    </location>
</feature>
<proteinExistence type="predicted"/>
<feature type="transmembrane region" description="Helical" evidence="1">
    <location>
        <begin position="212"/>
        <end position="233"/>
    </location>
</feature>
<dbReference type="Pfam" id="PF01757">
    <property type="entry name" value="Acyl_transf_3"/>
    <property type="match status" value="1"/>
</dbReference>
<evidence type="ECO:0000256" key="1">
    <source>
        <dbReference type="SAM" id="Phobius"/>
    </source>
</evidence>
<dbReference type="OrthoDB" id="3674414at2"/>
<reference evidence="3 4" key="1">
    <citation type="submission" date="2019-09" db="EMBL/GenBank/DDBJ databases">
        <title>Goodfellowia gen. nov., a new genus of the Pseudonocardineae related to Actinoalloteichus, containing Goodfellowia coeruleoviolacea gen. nov., comb. nov. gen. nov., comb. nov.</title>
        <authorList>
            <person name="Labeda D."/>
        </authorList>
    </citation>
    <scope>NUCLEOTIDE SEQUENCE [LARGE SCALE GENOMIC DNA]</scope>
    <source>
        <strain evidence="3 4">AN110305</strain>
    </source>
</reference>
<dbReference type="Proteomes" id="UP000323454">
    <property type="component" value="Unassembled WGS sequence"/>
</dbReference>
<dbReference type="PANTHER" id="PTHR23028">
    <property type="entry name" value="ACETYLTRANSFERASE"/>
    <property type="match status" value="1"/>
</dbReference>